<feature type="domain" description="Flagellin N-terminal" evidence="5">
    <location>
        <begin position="5"/>
        <end position="142"/>
    </location>
</feature>
<dbReference type="PANTHER" id="PTHR42792">
    <property type="entry name" value="FLAGELLIN"/>
    <property type="match status" value="1"/>
</dbReference>
<dbReference type="SUPFAM" id="SSF64518">
    <property type="entry name" value="Phase 1 flagellin"/>
    <property type="match status" value="2"/>
</dbReference>
<dbReference type="Pfam" id="PF00700">
    <property type="entry name" value="Flagellin_C"/>
    <property type="match status" value="1"/>
</dbReference>
<evidence type="ECO:0000256" key="1">
    <source>
        <dbReference type="ARBA" id="ARBA00005709"/>
    </source>
</evidence>
<dbReference type="Gene3D" id="6.10.280.190">
    <property type="match status" value="1"/>
</dbReference>
<dbReference type="InterPro" id="IPR001029">
    <property type="entry name" value="Flagellin_N"/>
</dbReference>
<accession>A0ABR6X9Q5</accession>
<dbReference type="Gene3D" id="2.60.40.4390">
    <property type="match status" value="1"/>
</dbReference>
<proteinExistence type="inferred from homology"/>
<dbReference type="InterPro" id="IPR042187">
    <property type="entry name" value="Flagellin_C_sub2"/>
</dbReference>
<comment type="similarity">
    <text evidence="1 4">Belongs to the bacterial flagellin family.</text>
</comment>
<dbReference type="RefSeq" id="WP_186924117.1">
    <property type="nucleotide sequence ID" value="NZ_JACOFW010000024.1"/>
</dbReference>
<dbReference type="PANTHER" id="PTHR42792:SF2">
    <property type="entry name" value="FLAGELLIN"/>
    <property type="match status" value="1"/>
</dbReference>
<dbReference type="Pfam" id="PF07196">
    <property type="entry name" value="Flagellin_IN"/>
    <property type="match status" value="2"/>
</dbReference>
<gene>
    <name evidence="7" type="ORF">H8K52_17075</name>
</gene>
<evidence type="ECO:0000256" key="3">
    <source>
        <dbReference type="ARBA" id="ARBA00023143"/>
    </source>
</evidence>
<sequence>MASFINTNIASLNAQRNLTTSQSSLNTSLQRLSSGLRINSAKDDAAGLAISERLSSQIGGLNQAVRNANDGISLAQTAEGDLSQIGANLQRIRDLSVQAANASNSASDRAALNNEASQLISEINRVASSSNFNGVNLLDGSFAKQTFQIGANGTSNDQITIDSIASAKSSSLGVGSGSSYSANLAGAANTNDALGAGSLVINGVGIGASSADGVSYKDANGSAIAKAAAINAASGNTGVSAVANATSVAGTAVSSGGLTAITSGSIKINGVDIGAVASASTAAERGSQITAAINAKSAQSGVSASYDTSTGAVNLSASDGRNITIERTQSAATTDALTGLTASTASGATTSTVSAQVSLTSSSSKGIQVTNGSETSVTAGGAATTSGLSAGGITINGFDVGAVASGATAAIAGQNIADAINGSSAKTGVTATADSSGTLKLTSLTGGNIVVAGSAGGLTASGLSAGTTTSAAGNGAAAAGLSTTAVSASTTVGGGLSSLDLTSASGATAALATIDAALSAVNTSRASLGAYQNRFASAVSSLNTTTENLTASRSRIRDADFAQETASLTRGQVLQQAGTAILAQANALPQGVLSLLRG</sequence>
<dbReference type="Proteomes" id="UP000648257">
    <property type="component" value="Unassembled WGS sequence"/>
</dbReference>
<evidence type="ECO:0000313" key="8">
    <source>
        <dbReference type="Proteomes" id="UP000648257"/>
    </source>
</evidence>
<keyword evidence="8" id="KW-1185">Reference proteome</keyword>
<dbReference type="InterPro" id="IPR010810">
    <property type="entry name" value="Flagellin_hook_IN_motif"/>
</dbReference>
<keyword evidence="2 4" id="KW-0964">Secreted</keyword>
<organism evidence="7 8">
    <name type="scientific">Undibacterium seohonense</name>
    <dbReference type="NCBI Taxonomy" id="1344950"/>
    <lineage>
        <taxon>Bacteria</taxon>
        <taxon>Pseudomonadati</taxon>
        <taxon>Pseudomonadota</taxon>
        <taxon>Betaproteobacteria</taxon>
        <taxon>Burkholderiales</taxon>
        <taxon>Oxalobacteraceae</taxon>
        <taxon>Undibacterium</taxon>
    </lineage>
</organism>
<comment type="caution">
    <text evidence="7">The sequence shown here is derived from an EMBL/GenBank/DDBJ whole genome shotgun (WGS) entry which is preliminary data.</text>
</comment>
<evidence type="ECO:0000256" key="4">
    <source>
        <dbReference type="RuleBase" id="RU362073"/>
    </source>
</evidence>
<dbReference type="EMBL" id="JACOFW010000024">
    <property type="protein sequence ID" value="MBC3809054.1"/>
    <property type="molecule type" value="Genomic_DNA"/>
</dbReference>
<name>A0ABR6X9Q5_9BURK</name>
<comment type="subcellular location">
    <subcellularLocation>
        <location evidence="4">Secreted</location>
    </subcellularLocation>
    <subcellularLocation>
        <location evidence="4">Bacterial flagellum</location>
    </subcellularLocation>
</comment>
<comment type="function">
    <text evidence="4">Flagellin is the subunit protein which polymerizes to form the filaments of bacterial flagella.</text>
</comment>
<dbReference type="Gene3D" id="1.20.1330.10">
    <property type="entry name" value="f41 fragment of flagellin, N-terminal domain"/>
    <property type="match status" value="1"/>
</dbReference>
<evidence type="ECO:0000259" key="6">
    <source>
        <dbReference type="Pfam" id="PF00700"/>
    </source>
</evidence>
<evidence type="ECO:0000259" key="5">
    <source>
        <dbReference type="Pfam" id="PF00669"/>
    </source>
</evidence>
<dbReference type="Gene3D" id="6.10.10.10">
    <property type="entry name" value="Flagellar export chaperone, C-terminal domain"/>
    <property type="match status" value="1"/>
</dbReference>
<dbReference type="InterPro" id="IPR001492">
    <property type="entry name" value="Flagellin"/>
</dbReference>
<dbReference type="InterPro" id="IPR046358">
    <property type="entry name" value="Flagellin_C"/>
</dbReference>
<evidence type="ECO:0000256" key="2">
    <source>
        <dbReference type="ARBA" id="ARBA00022525"/>
    </source>
</evidence>
<dbReference type="Gene3D" id="3.30.70.2120">
    <property type="match status" value="1"/>
</dbReference>
<reference evidence="7 8" key="1">
    <citation type="submission" date="2020-08" db="EMBL/GenBank/DDBJ databases">
        <title>Novel species isolated from subtropical streams in China.</title>
        <authorList>
            <person name="Lu H."/>
        </authorList>
    </citation>
    <scope>NUCLEOTIDE SEQUENCE [LARGE SCALE GENOMIC DNA]</scope>
    <source>
        <strain evidence="7 8">KACC 16656</strain>
    </source>
</reference>
<keyword evidence="3 4" id="KW-0975">Bacterial flagellum</keyword>
<dbReference type="PRINTS" id="PR00207">
    <property type="entry name" value="FLAGELLIN"/>
</dbReference>
<dbReference type="Pfam" id="PF00669">
    <property type="entry name" value="Flagellin_N"/>
    <property type="match status" value="1"/>
</dbReference>
<protein>
    <recommendedName>
        <fullName evidence="4">Flagellin</fullName>
    </recommendedName>
</protein>
<feature type="domain" description="Flagellin C-terminal" evidence="6">
    <location>
        <begin position="512"/>
        <end position="596"/>
    </location>
</feature>
<evidence type="ECO:0000313" key="7">
    <source>
        <dbReference type="EMBL" id="MBC3809054.1"/>
    </source>
</evidence>